<organism evidence="3 4">
    <name type="scientific">Aureibaculum algae</name>
    <dbReference type="NCBI Taxonomy" id="2584122"/>
    <lineage>
        <taxon>Bacteria</taxon>
        <taxon>Pseudomonadati</taxon>
        <taxon>Bacteroidota</taxon>
        <taxon>Flavobacteriia</taxon>
        <taxon>Flavobacteriales</taxon>
        <taxon>Flavobacteriaceae</taxon>
        <taxon>Aureibaculum</taxon>
    </lineage>
</organism>
<dbReference type="GO" id="GO:0006631">
    <property type="term" value="P:fatty acid metabolic process"/>
    <property type="evidence" value="ECO:0007669"/>
    <property type="project" value="TreeGrafter"/>
</dbReference>
<dbReference type="PANTHER" id="PTHR23310:SF62">
    <property type="entry name" value="ACYL-COA BINDING PROTEIN 1, ISOFORM A"/>
    <property type="match status" value="1"/>
</dbReference>
<feature type="domain" description="ACB" evidence="2">
    <location>
        <begin position="4"/>
        <end position="89"/>
    </location>
</feature>
<dbReference type="PRINTS" id="PR00689">
    <property type="entry name" value="ACOABINDINGP"/>
</dbReference>
<dbReference type="EMBL" id="CP040749">
    <property type="protein sequence ID" value="QCX37990.1"/>
    <property type="molecule type" value="Genomic_DNA"/>
</dbReference>
<keyword evidence="1" id="KW-0446">Lipid-binding</keyword>
<dbReference type="Proteomes" id="UP000306229">
    <property type="component" value="Chromosome"/>
</dbReference>
<gene>
    <name evidence="3" type="ORF">FF125_05905</name>
</gene>
<dbReference type="InterPro" id="IPR035984">
    <property type="entry name" value="Acyl-CoA-binding_sf"/>
</dbReference>
<accession>A0A5B7TP52</accession>
<dbReference type="SUPFAM" id="SSF47027">
    <property type="entry name" value="Acyl-CoA binding protein"/>
    <property type="match status" value="1"/>
</dbReference>
<dbReference type="OrthoDB" id="981216at2"/>
<dbReference type="InterPro" id="IPR000582">
    <property type="entry name" value="Acyl-CoA-binding_protein"/>
</dbReference>
<dbReference type="PANTHER" id="PTHR23310">
    <property type="entry name" value="ACYL-COA-BINDING PROTEIN, ACBP"/>
    <property type="match status" value="1"/>
</dbReference>
<dbReference type="RefSeq" id="WP_138948904.1">
    <property type="nucleotide sequence ID" value="NZ_CP040749.1"/>
</dbReference>
<evidence type="ECO:0000259" key="2">
    <source>
        <dbReference type="PROSITE" id="PS51228"/>
    </source>
</evidence>
<name>A0A5B7TP52_9FLAO</name>
<dbReference type="Gene3D" id="1.20.80.10">
    <property type="match status" value="1"/>
</dbReference>
<evidence type="ECO:0000256" key="1">
    <source>
        <dbReference type="ARBA" id="ARBA00023121"/>
    </source>
</evidence>
<sequence>MSKLDERFIAAFDIASAMTQKIPPDTMLMFYAYYKQATKGGNFKQPTEGIPLKNAFKLNAWFQIKNLSIDEAKEKYIELVEKITNQKIN</sequence>
<protein>
    <submittedName>
        <fullName evidence="3">Acyl-CoA-binding protein</fullName>
    </submittedName>
</protein>
<proteinExistence type="predicted"/>
<dbReference type="PROSITE" id="PS51228">
    <property type="entry name" value="ACB_2"/>
    <property type="match status" value="1"/>
</dbReference>
<evidence type="ECO:0000313" key="3">
    <source>
        <dbReference type="EMBL" id="QCX37990.1"/>
    </source>
</evidence>
<dbReference type="GO" id="GO:0000062">
    <property type="term" value="F:fatty-acyl-CoA binding"/>
    <property type="evidence" value="ECO:0007669"/>
    <property type="project" value="InterPro"/>
</dbReference>
<reference evidence="3 4" key="1">
    <citation type="submission" date="2019-05" db="EMBL/GenBank/DDBJ databases">
        <title>Algicella ahnfeltiae gen. nov., sp. nov., a novel marine bacterium of the family Flavobacteriaceae isolated from a red alga.</title>
        <authorList>
            <person name="Nedashkovskaya O.I."/>
            <person name="Kukhlevskiy A.D."/>
            <person name="Kim S.-G."/>
            <person name="Zhukova N.V."/>
            <person name="Mikhailov V.V."/>
        </authorList>
    </citation>
    <scope>NUCLEOTIDE SEQUENCE [LARGE SCALE GENOMIC DNA]</scope>
    <source>
        <strain evidence="3 4">10Alg115</strain>
    </source>
</reference>
<dbReference type="InterPro" id="IPR014352">
    <property type="entry name" value="FERM/acyl-CoA-bd_prot_sf"/>
</dbReference>
<dbReference type="KEGG" id="fbe:FF125_05905"/>
<dbReference type="Pfam" id="PF00887">
    <property type="entry name" value="ACBP"/>
    <property type="match status" value="1"/>
</dbReference>
<dbReference type="AlphaFoldDB" id="A0A5B7TP52"/>
<keyword evidence="4" id="KW-1185">Reference proteome</keyword>
<evidence type="ECO:0000313" key="4">
    <source>
        <dbReference type="Proteomes" id="UP000306229"/>
    </source>
</evidence>